<evidence type="ECO:0000256" key="2">
    <source>
        <dbReference type="SAM" id="MobiDB-lite"/>
    </source>
</evidence>
<feature type="compositionally biased region" description="Low complexity" evidence="2">
    <location>
        <begin position="85"/>
        <end position="94"/>
    </location>
</feature>
<dbReference type="Gene3D" id="3.30.160.60">
    <property type="entry name" value="Classic Zinc Finger"/>
    <property type="match status" value="1"/>
</dbReference>
<feature type="region of interest" description="Disordered" evidence="2">
    <location>
        <begin position="45"/>
        <end position="100"/>
    </location>
</feature>
<feature type="compositionally biased region" description="Basic and acidic residues" evidence="2">
    <location>
        <begin position="72"/>
        <end position="83"/>
    </location>
</feature>
<dbReference type="PANTHER" id="PTHR46353:SF5">
    <property type="entry name" value="ZINC FINGER PROTEIN 5"/>
    <property type="match status" value="1"/>
</dbReference>
<dbReference type="PANTHER" id="PTHR46353">
    <property type="entry name" value="ZINC FINGER PROTEIN 5"/>
    <property type="match status" value="1"/>
</dbReference>
<dbReference type="AlphaFoldDB" id="A0A8K0GJA4"/>
<keyword evidence="1" id="KW-0863">Zinc-finger</keyword>
<dbReference type="OrthoDB" id="1939583at2759"/>
<keyword evidence="1" id="KW-0862">Zinc</keyword>
<dbReference type="GO" id="GO:0009736">
    <property type="term" value="P:cytokinin-activated signaling pathway"/>
    <property type="evidence" value="ECO:0007669"/>
    <property type="project" value="TreeGrafter"/>
</dbReference>
<dbReference type="GO" id="GO:0000976">
    <property type="term" value="F:transcription cis-regulatory region binding"/>
    <property type="evidence" value="ECO:0007669"/>
    <property type="project" value="TreeGrafter"/>
</dbReference>
<organism evidence="4 5">
    <name type="scientific">Rhamnella rubrinervis</name>
    <dbReference type="NCBI Taxonomy" id="2594499"/>
    <lineage>
        <taxon>Eukaryota</taxon>
        <taxon>Viridiplantae</taxon>
        <taxon>Streptophyta</taxon>
        <taxon>Embryophyta</taxon>
        <taxon>Tracheophyta</taxon>
        <taxon>Spermatophyta</taxon>
        <taxon>Magnoliopsida</taxon>
        <taxon>eudicotyledons</taxon>
        <taxon>Gunneridae</taxon>
        <taxon>Pentapetalae</taxon>
        <taxon>rosids</taxon>
        <taxon>fabids</taxon>
        <taxon>Rosales</taxon>
        <taxon>Rhamnaceae</taxon>
        <taxon>rhamnoid group</taxon>
        <taxon>Rhamneae</taxon>
        <taxon>Rhamnella</taxon>
    </lineage>
</organism>
<dbReference type="InterPro" id="IPR013087">
    <property type="entry name" value="Znf_C2H2_type"/>
</dbReference>
<dbReference type="GO" id="GO:0005634">
    <property type="term" value="C:nucleus"/>
    <property type="evidence" value="ECO:0007669"/>
    <property type="project" value="TreeGrafter"/>
</dbReference>
<dbReference type="PROSITE" id="PS50157">
    <property type="entry name" value="ZINC_FINGER_C2H2_2"/>
    <property type="match status" value="1"/>
</dbReference>
<dbReference type="Pfam" id="PF13912">
    <property type="entry name" value="zf-C2H2_6"/>
    <property type="match status" value="1"/>
</dbReference>
<dbReference type="GO" id="GO:0003700">
    <property type="term" value="F:DNA-binding transcription factor activity"/>
    <property type="evidence" value="ECO:0007669"/>
    <property type="project" value="TreeGrafter"/>
</dbReference>
<evidence type="ECO:0000256" key="1">
    <source>
        <dbReference type="PROSITE-ProRule" id="PRU00042"/>
    </source>
</evidence>
<dbReference type="PROSITE" id="PS00028">
    <property type="entry name" value="ZINC_FINGER_C2H2_1"/>
    <property type="match status" value="1"/>
</dbReference>
<sequence>MENDGSWLNHHSSPSDHGEHGHNSAGSSSENKKLKLFGFELNPCKNMDDSSHKGSAEGDESVNSSNSVSFGRELKASNDKEKIINSSSNTTTSTDQQPYDNSTKKFECQYCYKEFANSQALGGHQNAHKKERMKKKRLQLQARKASLSYYLQPFQNSLNGFAYNHGSSTTSTPWTFYDASSYGSNDQFKIYEEPQKIGIFDHSFDQTDHARFQASDHQVPNWYSSPPVPPNNNTRNKFTLTHVHTSHHENGALLLKPSPLPASKQSCKSLDLQLGLSFQSDIRSSSRS</sequence>
<dbReference type="Proteomes" id="UP000796880">
    <property type="component" value="Unassembled WGS sequence"/>
</dbReference>
<dbReference type="EMBL" id="VOIH02000012">
    <property type="protein sequence ID" value="KAF3431337.1"/>
    <property type="molecule type" value="Genomic_DNA"/>
</dbReference>
<feature type="compositionally biased region" description="Basic and acidic residues" evidence="2">
    <location>
        <begin position="13"/>
        <end position="22"/>
    </location>
</feature>
<accession>A0A8K0GJA4</accession>
<name>A0A8K0GJA4_9ROSA</name>
<dbReference type="SUPFAM" id="SSF57667">
    <property type="entry name" value="beta-beta-alpha zinc fingers"/>
    <property type="match status" value="1"/>
</dbReference>
<keyword evidence="1" id="KW-0479">Metal-binding</keyword>
<dbReference type="GO" id="GO:0009740">
    <property type="term" value="P:gibberellic acid mediated signaling pathway"/>
    <property type="evidence" value="ECO:0007669"/>
    <property type="project" value="TreeGrafter"/>
</dbReference>
<protein>
    <recommendedName>
        <fullName evidence="3">C2H2-type domain-containing protein</fullName>
    </recommendedName>
</protein>
<dbReference type="InterPro" id="IPR036236">
    <property type="entry name" value="Znf_C2H2_sf"/>
</dbReference>
<proteinExistence type="predicted"/>
<evidence type="ECO:0000259" key="3">
    <source>
        <dbReference type="PROSITE" id="PS50157"/>
    </source>
</evidence>
<evidence type="ECO:0000313" key="4">
    <source>
        <dbReference type="EMBL" id="KAF3431337.1"/>
    </source>
</evidence>
<reference evidence="4" key="1">
    <citation type="submission" date="2020-03" db="EMBL/GenBank/DDBJ databases">
        <title>A high-quality chromosome-level genome assembly of a woody plant with both climbing and erect habits, Rhamnella rubrinervis.</title>
        <authorList>
            <person name="Lu Z."/>
            <person name="Yang Y."/>
            <person name="Zhu X."/>
            <person name="Sun Y."/>
        </authorList>
    </citation>
    <scope>NUCLEOTIDE SEQUENCE</scope>
    <source>
        <strain evidence="4">BYM</strain>
        <tissue evidence="4">Leaf</tissue>
    </source>
</reference>
<gene>
    <name evidence="4" type="ORF">FNV43_RR26068</name>
</gene>
<feature type="region of interest" description="Disordered" evidence="2">
    <location>
        <begin position="1"/>
        <end position="32"/>
    </location>
</feature>
<keyword evidence="5" id="KW-1185">Reference proteome</keyword>
<dbReference type="InterPro" id="IPR044299">
    <property type="entry name" value="GIS3/ZFP5/ZFP6"/>
</dbReference>
<feature type="compositionally biased region" description="Basic and acidic residues" evidence="2">
    <location>
        <begin position="46"/>
        <end position="56"/>
    </location>
</feature>
<feature type="domain" description="C2H2-type" evidence="3">
    <location>
        <begin position="106"/>
        <end position="133"/>
    </location>
</feature>
<dbReference type="GO" id="GO:0010090">
    <property type="term" value="P:trichome morphogenesis"/>
    <property type="evidence" value="ECO:0007669"/>
    <property type="project" value="InterPro"/>
</dbReference>
<evidence type="ECO:0000313" key="5">
    <source>
        <dbReference type="Proteomes" id="UP000796880"/>
    </source>
</evidence>
<dbReference type="GO" id="GO:0008270">
    <property type="term" value="F:zinc ion binding"/>
    <property type="evidence" value="ECO:0007669"/>
    <property type="project" value="UniProtKB-KW"/>
</dbReference>
<comment type="caution">
    <text evidence="4">The sequence shown here is derived from an EMBL/GenBank/DDBJ whole genome shotgun (WGS) entry which is preliminary data.</text>
</comment>